<dbReference type="InterPro" id="IPR002656">
    <property type="entry name" value="Acyl_transf_3_dom"/>
</dbReference>
<feature type="transmembrane region" description="Helical" evidence="1">
    <location>
        <begin position="188"/>
        <end position="209"/>
    </location>
</feature>
<reference evidence="3" key="2">
    <citation type="journal article" date="2021" name="PeerJ">
        <title>Extensive microbial diversity within the chicken gut microbiome revealed by metagenomics and culture.</title>
        <authorList>
            <person name="Gilroy R."/>
            <person name="Ravi A."/>
            <person name="Getino M."/>
            <person name="Pursley I."/>
            <person name="Horton D.L."/>
            <person name="Alikhan N.F."/>
            <person name="Baker D."/>
            <person name="Gharbi K."/>
            <person name="Hall N."/>
            <person name="Watson M."/>
            <person name="Adriaenssens E.M."/>
            <person name="Foster-Nyarko E."/>
            <person name="Jarju S."/>
            <person name="Secka A."/>
            <person name="Antonio M."/>
            <person name="Oren A."/>
            <person name="Chaudhuri R.R."/>
            <person name="La Ragione R."/>
            <person name="Hildebrand F."/>
            <person name="Pallen M.J."/>
        </authorList>
    </citation>
    <scope>NUCLEOTIDE SEQUENCE</scope>
    <source>
        <strain evidence="3">CHK158-818</strain>
    </source>
</reference>
<comment type="caution">
    <text evidence="3">The sequence shown here is derived from an EMBL/GenBank/DDBJ whole genome shotgun (WGS) entry which is preliminary data.</text>
</comment>
<dbReference type="Pfam" id="PF01757">
    <property type="entry name" value="Acyl_transf_3"/>
    <property type="match status" value="1"/>
</dbReference>
<keyword evidence="1" id="KW-0812">Transmembrane</keyword>
<evidence type="ECO:0000256" key="1">
    <source>
        <dbReference type="SAM" id="Phobius"/>
    </source>
</evidence>
<keyword evidence="1" id="KW-1133">Transmembrane helix</keyword>
<keyword evidence="1" id="KW-0472">Membrane</keyword>
<dbReference type="PANTHER" id="PTHR37312">
    <property type="entry name" value="MEMBRANE-BOUND ACYLTRANSFERASE YKRP-RELATED"/>
    <property type="match status" value="1"/>
</dbReference>
<accession>A0A9D1M8A5</accession>
<reference evidence="3" key="1">
    <citation type="submission" date="2020-10" db="EMBL/GenBank/DDBJ databases">
        <authorList>
            <person name="Gilroy R."/>
        </authorList>
    </citation>
    <scope>NUCLEOTIDE SEQUENCE</scope>
    <source>
        <strain evidence="3">CHK158-818</strain>
    </source>
</reference>
<keyword evidence="3" id="KW-0012">Acyltransferase</keyword>
<dbReference type="PANTHER" id="PTHR37312:SF1">
    <property type="entry name" value="MEMBRANE-BOUND ACYLTRANSFERASE YKRP-RELATED"/>
    <property type="match status" value="1"/>
</dbReference>
<dbReference type="InterPro" id="IPR052734">
    <property type="entry name" value="Nod_factor_acetyltransferase"/>
</dbReference>
<evidence type="ECO:0000313" key="3">
    <source>
        <dbReference type="EMBL" id="HIU55332.1"/>
    </source>
</evidence>
<dbReference type="Proteomes" id="UP000824112">
    <property type="component" value="Unassembled WGS sequence"/>
</dbReference>
<feature type="transmembrane region" description="Helical" evidence="1">
    <location>
        <begin position="245"/>
        <end position="269"/>
    </location>
</feature>
<dbReference type="GO" id="GO:0016747">
    <property type="term" value="F:acyltransferase activity, transferring groups other than amino-acyl groups"/>
    <property type="evidence" value="ECO:0007669"/>
    <property type="project" value="InterPro"/>
</dbReference>
<gene>
    <name evidence="3" type="ORF">IAB03_05945</name>
</gene>
<sequence length="364" mass="42379">MPISQKNSQKSHYGTKEANRIYRLHQRPHNSMGCCLENIPEWVTIGYRMPLFFFLSGIFFRAKPFKDFLIRRINTLIIPFICWMLITASYYFLKYDILAPIIGIQHEPFNPSLLDMTKLFNVHNETVHDPLLINPAMWFLISLPCVQIIFWGINFFLKKKILPILLICTLLHICGIILFIKYDINGLFYIGWTLRYTIYYALGAIIGPLLMQYTQTPKHRIGIICFSIPAIILLNRIHIPYDHSALQILILNVGILCFIPIIFAIFQYIPRIKISKGLSFFGKNSLVILATHWTLMDVFRVLIEKGLKQTFDPHIYYCCLFIFICIASFVLIIIIVNKYFPILGGKKDLIKLMPKRNAIPEIAK</sequence>
<feature type="transmembrane region" description="Helical" evidence="1">
    <location>
        <begin position="221"/>
        <end position="239"/>
    </location>
</feature>
<evidence type="ECO:0000313" key="4">
    <source>
        <dbReference type="Proteomes" id="UP000824112"/>
    </source>
</evidence>
<dbReference type="AlphaFoldDB" id="A0A9D1M8A5"/>
<proteinExistence type="predicted"/>
<dbReference type="EMBL" id="DVNA01000134">
    <property type="protein sequence ID" value="HIU55332.1"/>
    <property type="molecule type" value="Genomic_DNA"/>
</dbReference>
<feature type="transmembrane region" description="Helical" evidence="1">
    <location>
        <begin position="136"/>
        <end position="157"/>
    </location>
</feature>
<feature type="transmembrane region" description="Helical" evidence="1">
    <location>
        <begin position="164"/>
        <end position="182"/>
    </location>
</feature>
<feature type="transmembrane region" description="Helical" evidence="1">
    <location>
        <begin position="314"/>
        <end position="336"/>
    </location>
</feature>
<feature type="domain" description="Acyltransferase 3" evidence="2">
    <location>
        <begin position="45"/>
        <end position="332"/>
    </location>
</feature>
<evidence type="ECO:0000259" key="2">
    <source>
        <dbReference type="Pfam" id="PF01757"/>
    </source>
</evidence>
<organism evidence="3 4">
    <name type="scientific">Candidatus Gallibacteroides avistercoris</name>
    <dbReference type="NCBI Taxonomy" id="2840833"/>
    <lineage>
        <taxon>Bacteria</taxon>
        <taxon>Pseudomonadati</taxon>
        <taxon>Bacteroidota</taxon>
        <taxon>Bacteroidia</taxon>
        <taxon>Bacteroidales</taxon>
        <taxon>Bacteroidaceae</taxon>
        <taxon>Bacteroidaceae incertae sedis</taxon>
        <taxon>Candidatus Gallibacteroides</taxon>
    </lineage>
</organism>
<protein>
    <submittedName>
        <fullName evidence="3">Acyltransferase</fullName>
    </submittedName>
</protein>
<feature type="transmembrane region" description="Helical" evidence="1">
    <location>
        <begin position="74"/>
        <end position="93"/>
    </location>
</feature>
<name>A0A9D1M8A5_9BACT</name>
<keyword evidence="3" id="KW-0808">Transferase</keyword>